<gene>
    <name evidence="4" type="ORF">GCM10009811_28820</name>
</gene>
<evidence type="ECO:0000259" key="3">
    <source>
        <dbReference type="Pfam" id="PF03816"/>
    </source>
</evidence>
<dbReference type="PANTHER" id="PTHR33392:SF6">
    <property type="entry name" value="POLYISOPRENYL-TEICHOIC ACID--PEPTIDOGLYCAN TEICHOIC ACID TRANSFERASE TAGU"/>
    <property type="match status" value="1"/>
</dbReference>
<comment type="similarity">
    <text evidence="1">Belongs to the LytR/CpsA/Psr (LCP) family.</text>
</comment>
<dbReference type="PANTHER" id="PTHR33392">
    <property type="entry name" value="POLYISOPRENYL-TEICHOIC ACID--PEPTIDOGLYCAN TEICHOIC ACID TRANSFERASE TAGU"/>
    <property type="match status" value="1"/>
</dbReference>
<feature type="domain" description="Cell envelope-related transcriptional attenuator" evidence="3">
    <location>
        <begin position="103"/>
        <end position="244"/>
    </location>
</feature>
<dbReference type="Gene3D" id="3.40.630.190">
    <property type="entry name" value="LCP protein"/>
    <property type="match status" value="1"/>
</dbReference>
<sequence>MQEQYADGAEPTPRTRRRGRRILVALLLMAFLAVASMGGFLLYLNSKVGSIQTDTTLLPTAGSNDGGGTGEGTGSGGETLVTDAGTNYLIIGSDARPGETFSRSDVIILAHVTKKKDKVYLIHFPRDLYVQIPGRTKDKINAAYAYGGGALLAQTLQNLTKVKVDHAAKIDFEGFKRMTDAVGGVRVWAEQPSTQGDLQIVKGWNDLNGTQALAFVRERYQLREGDIDRGRRQMAFVKALMVKTISPGVLLNPVKLTTFINAATDNMTVDAGLSGSYIRSEALSLRNLRPDDIVFITAPFSGYGTAPNGGAIDILDEIRMDRLAEALQNDKVDEYLAEN</sequence>
<evidence type="ECO:0000313" key="5">
    <source>
        <dbReference type="Proteomes" id="UP001499938"/>
    </source>
</evidence>
<organism evidence="4 5">
    <name type="scientific">Nostocoides veronense</name>
    <dbReference type="NCBI Taxonomy" id="330836"/>
    <lineage>
        <taxon>Bacteria</taxon>
        <taxon>Bacillati</taxon>
        <taxon>Actinomycetota</taxon>
        <taxon>Actinomycetes</taxon>
        <taxon>Micrococcales</taxon>
        <taxon>Intrasporangiaceae</taxon>
        <taxon>Nostocoides</taxon>
    </lineage>
</organism>
<accession>A0ABN2M078</accession>
<keyword evidence="5" id="KW-1185">Reference proteome</keyword>
<reference evidence="4 5" key="1">
    <citation type="journal article" date="2019" name="Int. J. Syst. Evol. Microbiol.">
        <title>The Global Catalogue of Microorganisms (GCM) 10K type strain sequencing project: providing services to taxonomists for standard genome sequencing and annotation.</title>
        <authorList>
            <consortium name="The Broad Institute Genomics Platform"/>
            <consortium name="The Broad Institute Genome Sequencing Center for Infectious Disease"/>
            <person name="Wu L."/>
            <person name="Ma J."/>
        </authorList>
    </citation>
    <scope>NUCLEOTIDE SEQUENCE [LARGE SCALE GENOMIC DNA]</scope>
    <source>
        <strain evidence="4 5">JCM 15592</strain>
    </source>
</reference>
<keyword evidence="2" id="KW-0472">Membrane</keyword>
<dbReference type="InterPro" id="IPR050922">
    <property type="entry name" value="LytR/CpsA/Psr_CW_biosynth"/>
</dbReference>
<proteinExistence type="inferred from homology"/>
<dbReference type="NCBIfam" id="TIGR00350">
    <property type="entry name" value="lytR_cpsA_psr"/>
    <property type="match status" value="1"/>
</dbReference>
<comment type="caution">
    <text evidence="4">The sequence shown here is derived from an EMBL/GenBank/DDBJ whole genome shotgun (WGS) entry which is preliminary data.</text>
</comment>
<protein>
    <submittedName>
        <fullName evidence="4">LCP family protein</fullName>
    </submittedName>
</protein>
<keyword evidence="2" id="KW-0812">Transmembrane</keyword>
<evidence type="ECO:0000313" key="4">
    <source>
        <dbReference type="EMBL" id="GAA1803460.1"/>
    </source>
</evidence>
<feature type="transmembrane region" description="Helical" evidence="2">
    <location>
        <begin position="22"/>
        <end position="44"/>
    </location>
</feature>
<dbReference type="Proteomes" id="UP001499938">
    <property type="component" value="Unassembled WGS sequence"/>
</dbReference>
<keyword evidence="2" id="KW-1133">Transmembrane helix</keyword>
<evidence type="ECO:0000256" key="1">
    <source>
        <dbReference type="ARBA" id="ARBA00006068"/>
    </source>
</evidence>
<dbReference type="InterPro" id="IPR004474">
    <property type="entry name" value="LytR_CpsA_psr"/>
</dbReference>
<dbReference type="EMBL" id="BAAAPO010000044">
    <property type="protein sequence ID" value="GAA1803460.1"/>
    <property type="molecule type" value="Genomic_DNA"/>
</dbReference>
<dbReference type="RefSeq" id="WP_344086920.1">
    <property type="nucleotide sequence ID" value="NZ_BAAAPO010000044.1"/>
</dbReference>
<dbReference type="Pfam" id="PF03816">
    <property type="entry name" value="LytR_cpsA_psr"/>
    <property type="match status" value="1"/>
</dbReference>
<evidence type="ECO:0000256" key="2">
    <source>
        <dbReference type="SAM" id="Phobius"/>
    </source>
</evidence>
<name>A0ABN2M078_9MICO</name>